<feature type="transmembrane region" description="Helical" evidence="1">
    <location>
        <begin position="71"/>
        <end position="97"/>
    </location>
</feature>
<proteinExistence type="predicted"/>
<evidence type="ECO:0000313" key="3">
    <source>
        <dbReference type="Proteomes" id="UP000886886"/>
    </source>
</evidence>
<keyword evidence="1" id="KW-1133">Transmembrane helix</keyword>
<feature type="transmembrane region" description="Helical" evidence="1">
    <location>
        <begin position="117"/>
        <end position="139"/>
    </location>
</feature>
<reference evidence="2" key="2">
    <citation type="journal article" date="2021" name="PeerJ">
        <title>Extensive microbial diversity within the chicken gut microbiome revealed by metagenomics and culture.</title>
        <authorList>
            <person name="Gilroy R."/>
            <person name="Ravi A."/>
            <person name="Getino M."/>
            <person name="Pursley I."/>
            <person name="Horton D.L."/>
            <person name="Alikhan N.F."/>
            <person name="Baker D."/>
            <person name="Gharbi K."/>
            <person name="Hall N."/>
            <person name="Watson M."/>
            <person name="Adriaenssens E.M."/>
            <person name="Foster-Nyarko E."/>
            <person name="Jarju S."/>
            <person name="Secka A."/>
            <person name="Antonio M."/>
            <person name="Oren A."/>
            <person name="Chaudhuri R.R."/>
            <person name="La Ragione R."/>
            <person name="Hildebrand F."/>
            <person name="Pallen M.J."/>
        </authorList>
    </citation>
    <scope>NUCLEOTIDE SEQUENCE</scope>
    <source>
        <strain evidence="2">ChiSjej3B21-11622</strain>
    </source>
</reference>
<sequence length="190" mass="21265">MKKGISLDGQFLRGFLIIFLAGTAIGFLVINLGEDFFYQRAGIISEYYLRQYKYQATDGRALLAEIAPKRLFWVLALSAAAVTDLALALMMIVILWAGAAGGIILGISILKFGWEGVFFAVGAMLPHVCFYAAGFYLLMQELFLWMDQRKRLGSFSIRKATKSFGLIFLGILTESFLNPWLLSWLIDVIL</sequence>
<keyword evidence="1" id="KW-0472">Membrane</keyword>
<feature type="transmembrane region" description="Helical" evidence="1">
    <location>
        <begin position="12"/>
        <end position="30"/>
    </location>
</feature>
<organism evidence="2 3">
    <name type="scientific">Candidatus Limivivens merdigallinarum</name>
    <dbReference type="NCBI Taxonomy" id="2840859"/>
    <lineage>
        <taxon>Bacteria</taxon>
        <taxon>Bacillati</taxon>
        <taxon>Bacillota</taxon>
        <taxon>Clostridia</taxon>
        <taxon>Lachnospirales</taxon>
        <taxon>Lachnospiraceae</taxon>
        <taxon>Lachnospiraceae incertae sedis</taxon>
        <taxon>Candidatus Limivivens</taxon>
    </lineage>
</organism>
<comment type="caution">
    <text evidence="2">The sequence shown here is derived from an EMBL/GenBank/DDBJ whole genome shotgun (WGS) entry which is preliminary data.</text>
</comment>
<keyword evidence="1" id="KW-0812">Transmembrane</keyword>
<evidence type="ECO:0000256" key="1">
    <source>
        <dbReference type="SAM" id="Phobius"/>
    </source>
</evidence>
<name>A0A9D0ZWK4_9FIRM</name>
<evidence type="ECO:0000313" key="2">
    <source>
        <dbReference type="EMBL" id="HIQ97134.1"/>
    </source>
</evidence>
<dbReference type="AlphaFoldDB" id="A0A9D0ZWK4"/>
<dbReference type="Proteomes" id="UP000886886">
    <property type="component" value="Unassembled WGS sequence"/>
</dbReference>
<dbReference type="EMBL" id="DVFT01000165">
    <property type="protein sequence ID" value="HIQ97134.1"/>
    <property type="molecule type" value="Genomic_DNA"/>
</dbReference>
<gene>
    <name evidence="2" type="ORF">IAB26_11300</name>
</gene>
<reference evidence="2" key="1">
    <citation type="submission" date="2020-10" db="EMBL/GenBank/DDBJ databases">
        <authorList>
            <person name="Gilroy R."/>
        </authorList>
    </citation>
    <scope>NUCLEOTIDE SEQUENCE</scope>
    <source>
        <strain evidence="2">ChiSjej3B21-11622</strain>
    </source>
</reference>
<feature type="transmembrane region" description="Helical" evidence="1">
    <location>
        <begin position="160"/>
        <end position="182"/>
    </location>
</feature>
<protein>
    <recommendedName>
        <fullName evidence="4">Stage II sporulation protein M</fullName>
    </recommendedName>
</protein>
<evidence type="ECO:0008006" key="4">
    <source>
        <dbReference type="Google" id="ProtNLM"/>
    </source>
</evidence>
<accession>A0A9D0ZWK4</accession>